<feature type="chain" id="PRO_5015171764" evidence="1">
    <location>
        <begin position="26"/>
        <end position="86"/>
    </location>
</feature>
<dbReference type="AlphaFoldDB" id="A0A2P6ASE8"/>
<accession>A0A2P6ASE8</accession>
<comment type="caution">
    <text evidence="2">The sequence shown here is derived from an EMBL/GenBank/DDBJ whole genome shotgun (WGS) entry which is preliminary data.</text>
</comment>
<keyword evidence="3" id="KW-1185">Reference proteome</keyword>
<feature type="signal peptide" evidence="1">
    <location>
        <begin position="1"/>
        <end position="25"/>
    </location>
</feature>
<organism evidence="2 3">
    <name type="scientific">Amnimonas aquatica</name>
    <dbReference type="NCBI Taxonomy" id="2094561"/>
    <lineage>
        <taxon>Bacteria</taxon>
        <taxon>Pseudomonadati</taxon>
        <taxon>Pseudomonadota</taxon>
        <taxon>Gammaproteobacteria</taxon>
        <taxon>Moraxellales</taxon>
        <taxon>Moraxellaceae</taxon>
        <taxon>Amnimonas</taxon>
    </lineage>
</organism>
<evidence type="ECO:0000313" key="2">
    <source>
        <dbReference type="EMBL" id="PQA42219.1"/>
    </source>
</evidence>
<dbReference type="OrthoDB" id="6693618at2"/>
<keyword evidence="1" id="KW-0732">Signal</keyword>
<dbReference type="Proteomes" id="UP000243900">
    <property type="component" value="Unassembled WGS sequence"/>
</dbReference>
<gene>
    <name evidence="2" type="ORF">C5O18_06065</name>
</gene>
<name>A0A2P6ASE8_9GAMM</name>
<proteinExistence type="predicted"/>
<dbReference type="EMBL" id="PTQZ01000125">
    <property type="protein sequence ID" value="PQA42219.1"/>
    <property type="molecule type" value="Genomic_DNA"/>
</dbReference>
<reference evidence="3" key="1">
    <citation type="submission" date="2018-02" db="EMBL/GenBank/DDBJ databases">
        <title>Genome sequencing of Solimonas sp. HR-BB.</title>
        <authorList>
            <person name="Lee Y."/>
            <person name="Jeon C.O."/>
        </authorList>
    </citation>
    <scope>NUCLEOTIDE SEQUENCE [LARGE SCALE GENOMIC DNA]</scope>
    <source>
        <strain evidence="3">HR-E</strain>
    </source>
</reference>
<protein>
    <submittedName>
        <fullName evidence="2">Uncharacterized protein</fullName>
    </submittedName>
</protein>
<dbReference type="RefSeq" id="WP_105192387.1">
    <property type="nucleotide sequence ID" value="NZ_PTQZ01000125.1"/>
</dbReference>
<evidence type="ECO:0000313" key="3">
    <source>
        <dbReference type="Proteomes" id="UP000243900"/>
    </source>
</evidence>
<sequence length="86" mass="8949">MKAARQLATTLIMAGAMALPSIVFADHHDERARGQRGGEPSAAMQAACKGKAPGASVTVTAQDGRKLAGTCQLVFRPDAGSRDNKR</sequence>
<evidence type="ECO:0000256" key="1">
    <source>
        <dbReference type="SAM" id="SignalP"/>
    </source>
</evidence>